<sequence>PPPGDGKTLLTPAWAPSLRLNPAMHQTYIVDGLGLLPRYFRTTLVDARSWAQLYDIYDGKTYQQVMQLPPGPMINSTLPTTSTEAQQIAGIVAAENALAADHGAAAQQYNAAQVH</sequence>
<name>A0A6A6AR15_9PLEO</name>
<proteinExistence type="predicted"/>
<keyword evidence="2" id="KW-1185">Reference proteome</keyword>
<accession>A0A6A6AR15</accession>
<feature type="non-terminal residue" evidence="1">
    <location>
        <position position="115"/>
    </location>
</feature>
<dbReference type="EMBL" id="ML977499">
    <property type="protein sequence ID" value="KAF2133394.1"/>
    <property type="molecule type" value="Genomic_DNA"/>
</dbReference>
<dbReference type="AlphaFoldDB" id="A0A6A6AR15"/>
<dbReference type="Proteomes" id="UP000799771">
    <property type="component" value="Unassembled WGS sequence"/>
</dbReference>
<reference evidence="1" key="1">
    <citation type="journal article" date="2020" name="Stud. Mycol.">
        <title>101 Dothideomycetes genomes: a test case for predicting lifestyles and emergence of pathogens.</title>
        <authorList>
            <person name="Haridas S."/>
            <person name="Albert R."/>
            <person name="Binder M."/>
            <person name="Bloem J."/>
            <person name="Labutti K."/>
            <person name="Salamov A."/>
            <person name="Andreopoulos B."/>
            <person name="Baker S."/>
            <person name="Barry K."/>
            <person name="Bills G."/>
            <person name="Bluhm B."/>
            <person name="Cannon C."/>
            <person name="Castanera R."/>
            <person name="Culley D."/>
            <person name="Daum C."/>
            <person name="Ezra D."/>
            <person name="Gonzalez J."/>
            <person name="Henrissat B."/>
            <person name="Kuo A."/>
            <person name="Liang C."/>
            <person name="Lipzen A."/>
            <person name="Lutzoni F."/>
            <person name="Magnuson J."/>
            <person name="Mondo S."/>
            <person name="Nolan M."/>
            <person name="Ohm R."/>
            <person name="Pangilinan J."/>
            <person name="Park H.-J."/>
            <person name="Ramirez L."/>
            <person name="Alfaro M."/>
            <person name="Sun H."/>
            <person name="Tritt A."/>
            <person name="Yoshinaga Y."/>
            <person name="Zwiers L.-H."/>
            <person name="Turgeon B."/>
            <person name="Goodwin S."/>
            <person name="Spatafora J."/>
            <person name="Crous P."/>
            <person name="Grigoriev I."/>
        </authorList>
    </citation>
    <scope>NUCLEOTIDE SEQUENCE</scope>
    <source>
        <strain evidence="1">CBS 119687</strain>
    </source>
</reference>
<feature type="non-terminal residue" evidence="1">
    <location>
        <position position="1"/>
    </location>
</feature>
<organism evidence="1 2">
    <name type="scientific">Dothidotthia symphoricarpi CBS 119687</name>
    <dbReference type="NCBI Taxonomy" id="1392245"/>
    <lineage>
        <taxon>Eukaryota</taxon>
        <taxon>Fungi</taxon>
        <taxon>Dikarya</taxon>
        <taxon>Ascomycota</taxon>
        <taxon>Pezizomycotina</taxon>
        <taxon>Dothideomycetes</taxon>
        <taxon>Pleosporomycetidae</taxon>
        <taxon>Pleosporales</taxon>
        <taxon>Dothidotthiaceae</taxon>
        <taxon>Dothidotthia</taxon>
    </lineage>
</organism>
<evidence type="ECO:0000313" key="1">
    <source>
        <dbReference type="EMBL" id="KAF2133394.1"/>
    </source>
</evidence>
<dbReference type="OrthoDB" id="3797098at2759"/>
<evidence type="ECO:0000313" key="2">
    <source>
        <dbReference type="Proteomes" id="UP000799771"/>
    </source>
</evidence>
<dbReference type="RefSeq" id="XP_033527781.1">
    <property type="nucleotide sequence ID" value="XM_033662911.1"/>
</dbReference>
<protein>
    <submittedName>
        <fullName evidence="1">Uncharacterized protein</fullName>
    </submittedName>
</protein>
<gene>
    <name evidence="1" type="ORF">P153DRAFT_272050</name>
</gene>
<dbReference type="GeneID" id="54403343"/>